<dbReference type="EMBL" id="MU865955">
    <property type="protein sequence ID" value="KAK4446685.1"/>
    <property type="molecule type" value="Genomic_DNA"/>
</dbReference>
<comment type="caution">
    <text evidence="1">The sequence shown here is derived from an EMBL/GenBank/DDBJ whole genome shotgun (WGS) entry which is preliminary data.</text>
</comment>
<evidence type="ECO:0000313" key="1">
    <source>
        <dbReference type="EMBL" id="KAK4446685.1"/>
    </source>
</evidence>
<keyword evidence="2" id="KW-1185">Reference proteome</keyword>
<dbReference type="AlphaFoldDB" id="A0AAV9GFS4"/>
<accession>A0AAV9GFS4</accession>
<proteinExistence type="predicted"/>
<name>A0AAV9GFS4_9PEZI</name>
<gene>
    <name evidence="1" type="ORF">QBC34DRAFT_383035</name>
</gene>
<dbReference type="Proteomes" id="UP001321760">
    <property type="component" value="Unassembled WGS sequence"/>
</dbReference>
<evidence type="ECO:0000313" key="2">
    <source>
        <dbReference type="Proteomes" id="UP001321760"/>
    </source>
</evidence>
<sequence length="175" mass="20088">MFSMLSPHASTLRSIGITSFDIDGRDSDHLGIDVQNLDLASFKALEQLCLHHEDTYHFSSLESILTAPRLRKFVWNFSGSSQYRIPFHYPNKKMLSWIQSLVVAARSQRHGLRHVHVFFSTQNGDPYELDELSQLRDEAAEQGIVLSYPELGITRHEPVNYDELWADARPRLPGH</sequence>
<reference evidence="1" key="1">
    <citation type="journal article" date="2023" name="Mol. Phylogenet. Evol.">
        <title>Genome-scale phylogeny and comparative genomics of the fungal order Sordariales.</title>
        <authorList>
            <person name="Hensen N."/>
            <person name="Bonometti L."/>
            <person name="Westerberg I."/>
            <person name="Brannstrom I.O."/>
            <person name="Guillou S."/>
            <person name="Cros-Aarteil S."/>
            <person name="Calhoun S."/>
            <person name="Haridas S."/>
            <person name="Kuo A."/>
            <person name="Mondo S."/>
            <person name="Pangilinan J."/>
            <person name="Riley R."/>
            <person name="LaButti K."/>
            <person name="Andreopoulos B."/>
            <person name="Lipzen A."/>
            <person name="Chen C."/>
            <person name="Yan M."/>
            <person name="Daum C."/>
            <person name="Ng V."/>
            <person name="Clum A."/>
            <person name="Steindorff A."/>
            <person name="Ohm R.A."/>
            <person name="Martin F."/>
            <person name="Silar P."/>
            <person name="Natvig D.O."/>
            <person name="Lalanne C."/>
            <person name="Gautier V."/>
            <person name="Ament-Velasquez S.L."/>
            <person name="Kruys A."/>
            <person name="Hutchinson M.I."/>
            <person name="Powell A.J."/>
            <person name="Barry K."/>
            <person name="Miller A.N."/>
            <person name="Grigoriev I.V."/>
            <person name="Debuchy R."/>
            <person name="Gladieux P."/>
            <person name="Hiltunen Thoren M."/>
            <person name="Johannesson H."/>
        </authorList>
    </citation>
    <scope>NUCLEOTIDE SEQUENCE</scope>
    <source>
        <strain evidence="1">PSN243</strain>
    </source>
</reference>
<organism evidence="1 2">
    <name type="scientific">Podospora aff. communis PSN243</name>
    <dbReference type="NCBI Taxonomy" id="3040156"/>
    <lineage>
        <taxon>Eukaryota</taxon>
        <taxon>Fungi</taxon>
        <taxon>Dikarya</taxon>
        <taxon>Ascomycota</taxon>
        <taxon>Pezizomycotina</taxon>
        <taxon>Sordariomycetes</taxon>
        <taxon>Sordariomycetidae</taxon>
        <taxon>Sordariales</taxon>
        <taxon>Podosporaceae</taxon>
        <taxon>Podospora</taxon>
    </lineage>
</organism>
<protein>
    <submittedName>
        <fullName evidence="1">Uncharacterized protein</fullName>
    </submittedName>
</protein>
<reference evidence="1" key="2">
    <citation type="submission" date="2023-05" db="EMBL/GenBank/DDBJ databases">
        <authorList>
            <consortium name="Lawrence Berkeley National Laboratory"/>
            <person name="Steindorff A."/>
            <person name="Hensen N."/>
            <person name="Bonometti L."/>
            <person name="Westerberg I."/>
            <person name="Brannstrom I.O."/>
            <person name="Guillou S."/>
            <person name="Cros-Aarteil S."/>
            <person name="Calhoun S."/>
            <person name="Haridas S."/>
            <person name="Kuo A."/>
            <person name="Mondo S."/>
            <person name="Pangilinan J."/>
            <person name="Riley R."/>
            <person name="Labutti K."/>
            <person name="Andreopoulos B."/>
            <person name="Lipzen A."/>
            <person name="Chen C."/>
            <person name="Yanf M."/>
            <person name="Daum C."/>
            <person name="Ng V."/>
            <person name="Clum A."/>
            <person name="Ohm R."/>
            <person name="Martin F."/>
            <person name="Silar P."/>
            <person name="Natvig D."/>
            <person name="Lalanne C."/>
            <person name="Gautier V."/>
            <person name="Ament-Velasquez S.L."/>
            <person name="Kruys A."/>
            <person name="Hutchinson M.I."/>
            <person name="Powell A.J."/>
            <person name="Barry K."/>
            <person name="Miller A.N."/>
            <person name="Grigoriev I.V."/>
            <person name="Debuchy R."/>
            <person name="Gladieux P."/>
            <person name="Thoren M.H."/>
            <person name="Johannesson H."/>
        </authorList>
    </citation>
    <scope>NUCLEOTIDE SEQUENCE</scope>
    <source>
        <strain evidence="1">PSN243</strain>
    </source>
</reference>